<dbReference type="PROSITE" id="PS50863">
    <property type="entry name" value="B3"/>
    <property type="match status" value="2"/>
</dbReference>
<evidence type="ECO:0000256" key="5">
    <source>
        <dbReference type="ARBA" id="ARBA00023163"/>
    </source>
</evidence>
<keyword evidence="2" id="KW-0677">Repeat</keyword>
<comment type="caution">
    <text evidence="8">The sequence shown here is derived from an EMBL/GenBank/DDBJ whole genome shotgun (WGS) entry which is preliminary data.</text>
</comment>
<keyword evidence="5" id="KW-0804">Transcription</keyword>
<dbReference type="GO" id="GO:0003677">
    <property type="term" value="F:DNA binding"/>
    <property type="evidence" value="ECO:0007669"/>
    <property type="project" value="UniProtKB-KW"/>
</dbReference>
<evidence type="ECO:0000256" key="3">
    <source>
        <dbReference type="ARBA" id="ARBA00023015"/>
    </source>
</evidence>
<dbReference type="PANTHER" id="PTHR31674:SF62">
    <property type="entry name" value="B3 DOMAIN-CONTAINING PROTEIN REM14-RELATED"/>
    <property type="match status" value="1"/>
</dbReference>
<dbReference type="Proteomes" id="UP000327157">
    <property type="component" value="Chromosome 8"/>
</dbReference>
<evidence type="ECO:0000259" key="7">
    <source>
        <dbReference type="PROSITE" id="PS50863"/>
    </source>
</evidence>
<dbReference type="PANTHER" id="PTHR31674">
    <property type="entry name" value="B3 DOMAIN-CONTAINING PROTEIN REM-LIKE 3-RELATED"/>
    <property type="match status" value="1"/>
</dbReference>
<evidence type="ECO:0000313" key="9">
    <source>
        <dbReference type="Proteomes" id="UP000327157"/>
    </source>
</evidence>
<dbReference type="AlphaFoldDB" id="A0A5N5HK72"/>
<feature type="domain" description="TF-B3" evidence="7">
    <location>
        <begin position="8"/>
        <end position="101"/>
    </location>
</feature>
<dbReference type="InterPro" id="IPR039218">
    <property type="entry name" value="REM_fam"/>
</dbReference>
<dbReference type="CDD" id="cd10017">
    <property type="entry name" value="B3_DNA"/>
    <property type="match status" value="2"/>
</dbReference>
<keyword evidence="4" id="KW-0238">DNA-binding</keyword>
<gene>
    <name evidence="8" type="ORF">D8674_032833</name>
</gene>
<proteinExistence type="predicted"/>
<dbReference type="Pfam" id="PF02362">
    <property type="entry name" value="B3"/>
    <property type="match status" value="2"/>
</dbReference>
<reference evidence="9" key="2">
    <citation type="submission" date="2019-10" db="EMBL/GenBank/DDBJ databases">
        <title>A de novo genome assembly of a pear dwarfing rootstock.</title>
        <authorList>
            <person name="Wang F."/>
            <person name="Wang J."/>
            <person name="Li S."/>
            <person name="Zhang Y."/>
            <person name="Fang M."/>
            <person name="Ma L."/>
            <person name="Zhao Y."/>
            <person name="Jiang S."/>
        </authorList>
    </citation>
    <scope>NUCLEOTIDE SEQUENCE [LARGE SCALE GENOMIC DNA]</scope>
</reference>
<evidence type="ECO:0000256" key="2">
    <source>
        <dbReference type="ARBA" id="ARBA00022737"/>
    </source>
</evidence>
<organism evidence="8 9">
    <name type="scientific">Pyrus ussuriensis x Pyrus communis</name>
    <dbReference type="NCBI Taxonomy" id="2448454"/>
    <lineage>
        <taxon>Eukaryota</taxon>
        <taxon>Viridiplantae</taxon>
        <taxon>Streptophyta</taxon>
        <taxon>Embryophyta</taxon>
        <taxon>Tracheophyta</taxon>
        <taxon>Spermatophyta</taxon>
        <taxon>Magnoliopsida</taxon>
        <taxon>eudicotyledons</taxon>
        <taxon>Gunneridae</taxon>
        <taxon>Pentapetalae</taxon>
        <taxon>rosids</taxon>
        <taxon>fabids</taxon>
        <taxon>Rosales</taxon>
        <taxon>Rosaceae</taxon>
        <taxon>Amygdaloideae</taxon>
        <taxon>Maleae</taxon>
        <taxon>Pyrus</taxon>
    </lineage>
</organism>
<feature type="domain" description="TF-B3" evidence="7">
    <location>
        <begin position="122"/>
        <end position="224"/>
    </location>
</feature>
<evidence type="ECO:0000256" key="1">
    <source>
        <dbReference type="ARBA" id="ARBA00004123"/>
    </source>
</evidence>
<keyword evidence="3" id="KW-0805">Transcription regulation</keyword>
<reference evidence="8 9" key="3">
    <citation type="submission" date="2019-11" db="EMBL/GenBank/DDBJ databases">
        <title>A de novo genome assembly of a pear dwarfing rootstock.</title>
        <authorList>
            <person name="Wang F."/>
            <person name="Wang J."/>
            <person name="Li S."/>
            <person name="Zhang Y."/>
            <person name="Fang M."/>
            <person name="Ma L."/>
            <person name="Zhao Y."/>
            <person name="Jiang S."/>
        </authorList>
    </citation>
    <scope>NUCLEOTIDE SEQUENCE [LARGE SCALE GENOMIC DNA]</scope>
    <source>
        <strain evidence="8">S2</strain>
        <tissue evidence="8">Leaf</tissue>
    </source>
</reference>
<dbReference type="Gene3D" id="2.40.330.10">
    <property type="entry name" value="DNA-binding pseudobarrel domain"/>
    <property type="match status" value="2"/>
</dbReference>
<keyword evidence="6" id="KW-0539">Nucleus</keyword>
<name>A0A5N5HK72_9ROSA</name>
<dbReference type="SUPFAM" id="SSF101936">
    <property type="entry name" value="DNA-binding pseudobarrel domain"/>
    <property type="match status" value="2"/>
</dbReference>
<evidence type="ECO:0000313" key="8">
    <source>
        <dbReference type="EMBL" id="KAB2628038.1"/>
    </source>
</evidence>
<evidence type="ECO:0000256" key="6">
    <source>
        <dbReference type="ARBA" id="ARBA00023242"/>
    </source>
</evidence>
<reference evidence="8 9" key="1">
    <citation type="submission" date="2019-09" db="EMBL/GenBank/DDBJ databases">
        <authorList>
            <person name="Ou C."/>
        </authorList>
    </citation>
    <scope>NUCLEOTIDE SEQUENCE [LARGE SCALE GENOMIC DNA]</scope>
    <source>
        <strain evidence="8">S2</strain>
        <tissue evidence="8">Leaf</tissue>
    </source>
</reference>
<protein>
    <submittedName>
        <fullName evidence="8">B3 domain-containing protein REM8-like</fullName>
    </submittedName>
</protein>
<sequence length="239" mass="26907">MAAAVSPLTQFFKYLATGCTKRLRLPPAFCRNLSEKKPKTALIKSCLGYWDVKVGRSGDGKLAFEEGWEEFVKRNGLNEEDIVVFEHKGDMVFNAVAYDSGGCEKKYPPDSGKGLLKTTKWLTSAKLFKIKMAKTHGTIPARFARENGLHSISKLILNDPRGRLWPVSLGRWGSRVKAVDHRLAINTKGWYKFYASNSLKEGEVCLFKLKRMSRSISTAFMDVEITPRRSESAVGFEVF</sequence>
<dbReference type="InterPro" id="IPR003340">
    <property type="entry name" value="B3_DNA-bd"/>
</dbReference>
<dbReference type="GO" id="GO:0005634">
    <property type="term" value="C:nucleus"/>
    <property type="evidence" value="ECO:0007669"/>
    <property type="project" value="UniProtKB-SubCell"/>
</dbReference>
<dbReference type="OrthoDB" id="1151794at2759"/>
<accession>A0A5N5HK72</accession>
<keyword evidence="9" id="KW-1185">Reference proteome</keyword>
<evidence type="ECO:0000256" key="4">
    <source>
        <dbReference type="ARBA" id="ARBA00023125"/>
    </source>
</evidence>
<dbReference type="SMART" id="SM01019">
    <property type="entry name" value="B3"/>
    <property type="match status" value="2"/>
</dbReference>
<dbReference type="InterPro" id="IPR015300">
    <property type="entry name" value="DNA-bd_pseudobarrel_sf"/>
</dbReference>
<dbReference type="EMBL" id="SMOL01000148">
    <property type="protein sequence ID" value="KAB2628038.1"/>
    <property type="molecule type" value="Genomic_DNA"/>
</dbReference>
<comment type="subcellular location">
    <subcellularLocation>
        <location evidence="1">Nucleus</location>
    </subcellularLocation>
</comment>